<dbReference type="AlphaFoldDB" id="A0A8H3E1E4"/>
<organism evidence="1 2">
    <name type="scientific">Rhizoctonia solani</name>
    <dbReference type="NCBI Taxonomy" id="456999"/>
    <lineage>
        <taxon>Eukaryota</taxon>
        <taxon>Fungi</taxon>
        <taxon>Dikarya</taxon>
        <taxon>Basidiomycota</taxon>
        <taxon>Agaricomycotina</taxon>
        <taxon>Agaricomycetes</taxon>
        <taxon>Cantharellales</taxon>
        <taxon>Ceratobasidiaceae</taxon>
        <taxon>Rhizoctonia</taxon>
    </lineage>
</organism>
<proteinExistence type="predicted"/>
<protein>
    <submittedName>
        <fullName evidence="1">Uncharacterized protein</fullName>
    </submittedName>
</protein>
<evidence type="ECO:0000313" key="1">
    <source>
        <dbReference type="EMBL" id="CAE7141950.1"/>
    </source>
</evidence>
<reference evidence="1" key="1">
    <citation type="submission" date="2021-01" db="EMBL/GenBank/DDBJ databases">
        <authorList>
            <person name="Kaushik A."/>
        </authorList>
    </citation>
    <scope>NUCLEOTIDE SEQUENCE</scope>
    <source>
        <strain evidence="1">AG5</strain>
    </source>
</reference>
<name>A0A8H3E1E4_9AGAM</name>
<evidence type="ECO:0000313" key="2">
    <source>
        <dbReference type="Proteomes" id="UP000663827"/>
    </source>
</evidence>
<dbReference type="EMBL" id="CAJNJQ010001527">
    <property type="protein sequence ID" value="CAE7141950.1"/>
    <property type="molecule type" value="Genomic_DNA"/>
</dbReference>
<accession>A0A8H3E1E4</accession>
<dbReference type="Proteomes" id="UP000663827">
    <property type="component" value="Unassembled WGS sequence"/>
</dbReference>
<gene>
    <name evidence="1" type="ORF">RDB_LOCUS76073</name>
</gene>
<sequence length="214" mass="24593">MLEAYRFLLNKYVPGDQVILYLSMYADGTWGTDPYAKFEGINQGNVPTIQPGNEEHINTDQIPIYAVVARSSPVDKIQSMSTWNDWLKSGSPPGIQHMVCFDYEHGFRSCHTTYDLDGTVLSRELRFSSDDLDCELLMDATKHVLYYRQHLLPEWDKYQPTWTCVLNSSHKAPDILCLESVQPAGMHYHELLRYEGLPGLKGDGSMLVWRSRRK</sequence>
<comment type="caution">
    <text evidence="1">The sequence shown here is derived from an EMBL/GenBank/DDBJ whole genome shotgun (WGS) entry which is preliminary data.</text>
</comment>